<dbReference type="RefSeq" id="WP_253209909.1">
    <property type="nucleotide sequence ID" value="NZ_JACACB010000003.1"/>
</dbReference>
<dbReference type="Gene3D" id="3.90.75.20">
    <property type="match status" value="1"/>
</dbReference>
<keyword evidence="2" id="KW-0378">Hydrolase</keyword>
<evidence type="ECO:0000313" key="3">
    <source>
        <dbReference type="Proteomes" id="UP001057280"/>
    </source>
</evidence>
<proteinExistence type="predicted"/>
<dbReference type="SMART" id="SM00497">
    <property type="entry name" value="IENR1"/>
    <property type="match status" value="1"/>
</dbReference>
<dbReference type="InterPro" id="IPR003615">
    <property type="entry name" value="HNH_nuc"/>
</dbReference>
<reference evidence="2" key="1">
    <citation type="submission" date="2020-06" db="EMBL/GenBank/DDBJ databases">
        <authorList>
            <person name="Link T."/>
            <person name="Ehrmann M."/>
        </authorList>
    </citation>
    <scope>NUCLEOTIDE SEQUENCE</scope>
    <source>
        <strain evidence="2">TMW 2.2257</strain>
    </source>
</reference>
<keyword evidence="2" id="KW-0540">Nuclease</keyword>
<dbReference type="Proteomes" id="UP001057280">
    <property type="component" value="Unassembled WGS sequence"/>
</dbReference>
<protein>
    <submittedName>
        <fullName evidence="2">HNH endonuclease</fullName>
    </submittedName>
</protein>
<dbReference type="InterPro" id="IPR044925">
    <property type="entry name" value="His-Me_finger_sf"/>
</dbReference>
<gene>
    <name evidence="2" type="ORF">HXW75_02045</name>
</gene>
<dbReference type="Pfam" id="PF13392">
    <property type="entry name" value="HNH_3"/>
    <property type="match status" value="1"/>
</dbReference>
<evidence type="ECO:0000259" key="1">
    <source>
        <dbReference type="SMART" id="SM00507"/>
    </source>
</evidence>
<dbReference type="SMART" id="SM00507">
    <property type="entry name" value="HNHc"/>
    <property type="match status" value="1"/>
</dbReference>
<dbReference type="GO" id="GO:0016788">
    <property type="term" value="F:hydrolase activity, acting on ester bonds"/>
    <property type="evidence" value="ECO:0007669"/>
    <property type="project" value="InterPro"/>
</dbReference>
<comment type="caution">
    <text evidence="2">The sequence shown here is derived from an EMBL/GenBank/DDBJ whole genome shotgun (WGS) entry which is preliminary data.</text>
</comment>
<dbReference type="InterPro" id="IPR010902">
    <property type="entry name" value="NUMOD4"/>
</dbReference>
<dbReference type="GO" id="GO:0004519">
    <property type="term" value="F:endonuclease activity"/>
    <property type="evidence" value="ECO:0007669"/>
    <property type="project" value="UniProtKB-KW"/>
</dbReference>
<feature type="domain" description="HNH nuclease" evidence="1">
    <location>
        <begin position="66"/>
        <end position="114"/>
    </location>
</feature>
<dbReference type="InterPro" id="IPR003647">
    <property type="entry name" value="Intron_nuc_1_rpt"/>
</dbReference>
<dbReference type="Gene3D" id="1.10.10.10">
    <property type="entry name" value="Winged helix-like DNA-binding domain superfamily/Winged helix DNA-binding domain"/>
    <property type="match status" value="1"/>
</dbReference>
<dbReference type="SUPFAM" id="SSF54060">
    <property type="entry name" value="His-Me finger endonucleases"/>
    <property type="match status" value="1"/>
</dbReference>
<sequence length="179" mass="20594">MKEIWRTIVGYEGFYEVSSLGKVRSLKRSIEQKGDVKHIRAMEGRVLKHNLDRNGYHKVVLSKNGKTKTFKIHRLVAKAFILNTDNLPQVNHIDEDKTNNCVSNLEWCTAKQNINYGTRIKRQRVARGKKVEGIDSKGNIVFKFGTIREAAKYGFSHQCISACARGRNKKHKGLTWKYC</sequence>
<accession>A0AB35HNE9</accession>
<name>A0AB35HNE9_TETHA</name>
<evidence type="ECO:0000313" key="2">
    <source>
        <dbReference type="EMBL" id="MCO8297250.1"/>
    </source>
</evidence>
<reference evidence="2" key="2">
    <citation type="journal article" date="2021" name="BMC Microbiol.">
        <title>The diversity among the species Tetragenococcus halophilus including new isolates from a lupine seed fermentation.</title>
        <authorList>
            <person name="Link T."/>
            <person name="Vogel R.F."/>
            <person name="Ehrmann M.A."/>
        </authorList>
    </citation>
    <scope>NUCLEOTIDE SEQUENCE</scope>
    <source>
        <strain evidence="2">TMW 2.2257</strain>
    </source>
</reference>
<dbReference type="EMBL" id="JACACB010000003">
    <property type="protein sequence ID" value="MCO8297250.1"/>
    <property type="molecule type" value="Genomic_DNA"/>
</dbReference>
<dbReference type="InterPro" id="IPR036388">
    <property type="entry name" value="WH-like_DNA-bd_sf"/>
</dbReference>
<keyword evidence="2" id="KW-0255">Endonuclease</keyword>
<organism evidence="2 3">
    <name type="scientific">Tetragenococcus halophilus</name>
    <name type="common">Pediococcus halophilus</name>
    <dbReference type="NCBI Taxonomy" id="51669"/>
    <lineage>
        <taxon>Bacteria</taxon>
        <taxon>Bacillati</taxon>
        <taxon>Bacillota</taxon>
        <taxon>Bacilli</taxon>
        <taxon>Lactobacillales</taxon>
        <taxon>Enterococcaceae</taxon>
        <taxon>Tetragenococcus</taxon>
    </lineage>
</organism>
<dbReference type="AlphaFoldDB" id="A0AB35HNE9"/>
<dbReference type="Pfam" id="PF07463">
    <property type="entry name" value="NUMOD4"/>
    <property type="match status" value="1"/>
</dbReference>
<dbReference type="SUPFAM" id="SSF64496">
    <property type="entry name" value="DNA-binding domain of intron-encoded endonucleases"/>
    <property type="match status" value="1"/>
</dbReference>